<feature type="compositionally biased region" description="Polar residues" evidence="1">
    <location>
        <begin position="15"/>
        <end position="31"/>
    </location>
</feature>
<gene>
    <name evidence="2" type="ORF">POCTA_138.1.T1250166</name>
</gene>
<dbReference type="OrthoDB" id="306132at2759"/>
<reference evidence="2" key="1">
    <citation type="submission" date="2021-01" db="EMBL/GenBank/DDBJ databases">
        <authorList>
            <consortium name="Genoscope - CEA"/>
            <person name="William W."/>
        </authorList>
    </citation>
    <scope>NUCLEOTIDE SEQUENCE</scope>
</reference>
<dbReference type="OMA" id="PKWRYSK"/>
<proteinExistence type="predicted"/>
<evidence type="ECO:0000313" key="2">
    <source>
        <dbReference type="EMBL" id="CAD8201832.1"/>
    </source>
</evidence>
<name>A0A8S1XN59_PAROT</name>
<keyword evidence="3" id="KW-1185">Reference proteome</keyword>
<evidence type="ECO:0000256" key="1">
    <source>
        <dbReference type="SAM" id="MobiDB-lite"/>
    </source>
</evidence>
<sequence>MLQNNKAIQPHKSNKNPQIKTNKGNSQIVQKAQNTTQQSATIVQQQKPKKQNSQFDQQFKKPVIYNIILFLNCKDISSLRRVNSYFNQTFIEILPILKHFFNKQLDIKQQLLQSNMFYNQLPQLNDIDFEEFKCGLQNELMYAFPEKVPQFYLKCIELISQLLLQELPKWRYSKYTYQMKTKLLYEKLEKKEPLLNLYDLSDKQVEIIRSDAQNIMNNSTYLKWVFTPLVNFVDNLIIVTRSPHYAELKKFKQIEHRIFEIQQFLNTYFKNE</sequence>
<organism evidence="2 3">
    <name type="scientific">Paramecium octaurelia</name>
    <dbReference type="NCBI Taxonomy" id="43137"/>
    <lineage>
        <taxon>Eukaryota</taxon>
        <taxon>Sar</taxon>
        <taxon>Alveolata</taxon>
        <taxon>Ciliophora</taxon>
        <taxon>Intramacronucleata</taxon>
        <taxon>Oligohymenophorea</taxon>
        <taxon>Peniculida</taxon>
        <taxon>Parameciidae</taxon>
        <taxon>Paramecium</taxon>
    </lineage>
</organism>
<feature type="region of interest" description="Disordered" evidence="1">
    <location>
        <begin position="1"/>
        <end position="31"/>
    </location>
</feature>
<dbReference type="AlphaFoldDB" id="A0A8S1XN59"/>
<protein>
    <submittedName>
        <fullName evidence="2">Uncharacterized protein</fullName>
    </submittedName>
</protein>
<accession>A0A8S1XN59</accession>
<comment type="caution">
    <text evidence="2">The sequence shown here is derived from an EMBL/GenBank/DDBJ whole genome shotgun (WGS) entry which is preliminary data.</text>
</comment>
<dbReference type="Proteomes" id="UP000683925">
    <property type="component" value="Unassembled WGS sequence"/>
</dbReference>
<evidence type="ECO:0000313" key="3">
    <source>
        <dbReference type="Proteomes" id="UP000683925"/>
    </source>
</evidence>
<dbReference type="EMBL" id="CAJJDP010000125">
    <property type="protein sequence ID" value="CAD8201832.1"/>
    <property type="molecule type" value="Genomic_DNA"/>
</dbReference>